<dbReference type="InterPro" id="IPR024342">
    <property type="entry name" value="Phage_T4_Gp28"/>
</dbReference>
<name>A0A6B9Y107_9CAUD</name>
<dbReference type="Pfam" id="PF11110">
    <property type="entry name" value="Phage_hub_GP28"/>
    <property type="match status" value="1"/>
</dbReference>
<organism evidence="1 2">
    <name type="scientific">Enterobacter phage vB_EclM_CIP9</name>
    <dbReference type="NCBI Taxonomy" id="2696340"/>
    <lineage>
        <taxon>Viruses</taxon>
        <taxon>Duplodnaviria</taxon>
        <taxon>Heunggongvirae</taxon>
        <taxon>Uroviricota</taxon>
        <taxon>Caudoviricetes</taxon>
        <taxon>Pantevenvirales</taxon>
        <taxon>Straboviridae</taxon>
        <taxon>Tevenvirinae</taxon>
        <taxon>Kanagawavirus</taxon>
        <taxon>Kanagawavirus cipnine</taxon>
    </lineage>
</organism>
<keyword evidence="2" id="KW-1185">Reference proteome</keyword>
<evidence type="ECO:0000313" key="2">
    <source>
        <dbReference type="Proteomes" id="UP000465071"/>
    </source>
</evidence>
<accession>A0A6B9Y107</accession>
<gene>
    <name evidence="1" type="ORF">CPT_CIP9_016</name>
</gene>
<dbReference type="EMBL" id="MN882610">
    <property type="protein sequence ID" value="QHS01552.1"/>
    <property type="molecule type" value="Genomic_DNA"/>
</dbReference>
<protein>
    <submittedName>
        <fullName evidence="1">Baseplate hub distal subunit</fullName>
    </submittedName>
</protein>
<reference evidence="2" key="1">
    <citation type="submission" date="2019-12" db="EMBL/GenBank/DDBJ databases">
        <authorList>
            <person name="Wang K."/>
            <person name="Tamayo M.G."/>
            <person name="Penner T.V."/>
            <person name="Cook B.W.M."/>
            <person name="Court D.A."/>
            <person name="Theriault S.S."/>
        </authorList>
    </citation>
    <scope>NUCLEOTIDE SEQUENCE [LARGE SCALE GENOMIC DNA]</scope>
</reference>
<sequence length="160" mass="18179">MNQKEISIPKLGLKHHNLVKDEKDPVKALRMIMRTIHPDLDAAETDFVSLHLLEFNGKLKSEVVKDGFTYRLADVYICQRLEFQYQGNTFKFRSHKPFETFGPVDAVLQTLYLGDDVPDFLDMPAFVAKWADDITSTVAIPGPNGPIKGMLEIMDLLNVE</sequence>
<evidence type="ECO:0000313" key="1">
    <source>
        <dbReference type="EMBL" id="QHS01552.1"/>
    </source>
</evidence>
<dbReference type="Proteomes" id="UP000465071">
    <property type="component" value="Segment"/>
</dbReference>
<proteinExistence type="predicted"/>